<sequence>MKIYCNHCGKKVFAGRYNKRFCSVLCTKRHWDEALSKVQHKKMRRHKKLKGEK</sequence>
<evidence type="ECO:0000313" key="1">
    <source>
        <dbReference type="EMBL" id="GAG56366.1"/>
    </source>
</evidence>
<comment type="caution">
    <text evidence="1">The sequence shown here is derived from an EMBL/GenBank/DDBJ whole genome shotgun (WGS) entry which is preliminary data.</text>
</comment>
<proteinExistence type="predicted"/>
<gene>
    <name evidence="1" type="ORF">S01H4_13657</name>
</gene>
<reference evidence="1" key="1">
    <citation type="journal article" date="2014" name="Front. Microbiol.">
        <title>High frequency of phylogenetically diverse reductive dehalogenase-homologous genes in deep subseafloor sedimentary metagenomes.</title>
        <authorList>
            <person name="Kawai M."/>
            <person name="Futagami T."/>
            <person name="Toyoda A."/>
            <person name="Takaki Y."/>
            <person name="Nishi S."/>
            <person name="Hori S."/>
            <person name="Arai W."/>
            <person name="Tsubouchi T."/>
            <person name="Morono Y."/>
            <person name="Uchiyama I."/>
            <person name="Ito T."/>
            <person name="Fujiyama A."/>
            <person name="Inagaki F."/>
            <person name="Takami H."/>
        </authorList>
    </citation>
    <scope>NUCLEOTIDE SEQUENCE</scope>
    <source>
        <strain evidence="1">Expedition CK06-06</strain>
    </source>
</reference>
<organism evidence="1">
    <name type="scientific">marine sediment metagenome</name>
    <dbReference type="NCBI Taxonomy" id="412755"/>
    <lineage>
        <taxon>unclassified sequences</taxon>
        <taxon>metagenomes</taxon>
        <taxon>ecological metagenomes</taxon>
    </lineage>
</organism>
<name>X1A844_9ZZZZ</name>
<protein>
    <submittedName>
        <fullName evidence="1">Uncharacterized protein</fullName>
    </submittedName>
</protein>
<dbReference type="AlphaFoldDB" id="X1A844"/>
<dbReference type="EMBL" id="BART01006011">
    <property type="protein sequence ID" value="GAG56366.1"/>
    <property type="molecule type" value="Genomic_DNA"/>
</dbReference>
<accession>X1A844</accession>